<sequence>MMKIIFFILVTLSLLSSNETFEEIKDAYFKSYHYEHIGKYAEAIKTLAPLTKKYPKGYTLNLRLAWLFYLKKHYSTATAYYQKASLLKTQAFEPKLGLIRINLATCSFEKAQNIATEILKVDYYNYYANLYMAKSLIAQKKYKIANSIITKMLIIYPTDILFLEQLFLSYQATNDIHAHDVYQSILILDPNNVLVGNTL</sequence>
<dbReference type="InterPro" id="IPR011990">
    <property type="entry name" value="TPR-like_helical_dom_sf"/>
</dbReference>
<dbReference type="Gene3D" id="1.25.40.10">
    <property type="entry name" value="Tetratricopeptide repeat domain"/>
    <property type="match status" value="2"/>
</dbReference>
<evidence type="ECO:0000313" key="1">
    <source>
        <dbReference type="EMBL" id="SFV64212.1"/>
    </source>
</evidence>
<gene>
    <name evidence="1" type="ORF">MNB_SV-3-1510</name>
</gene>
<proteinExistence type="predicted"/>
<organism evidence="1">
    <name type="scientific">hydrothermal vent metagenome</name>
    <dbReference type="NCBI Taxonomy" id="652676"/>
    <lineage>
        <taxon>unclassified sequences</taxon>
        <taxon>metagenomes</taxon>
        <taxon>ecological metagenomes</taxon>
    </lineage>
</organism>
<dbReference type="SUPFAM" id="SSF48452">
    <property type="entry name" value="TPR-like"/>
    <property type="match status" value="1"/>
</dbReference>
<reference evidence="1" key="1">
    <citation type="submission" date="2016-10" db="EMBL/GenBank/DDBJ databases">
        <authorList>
            <person name="de Groot N.N."/>
        </authorList>
    </citation>
    <scope>NUCLEOTIDE SEQUENCE</scope>
</reference>
<name>A0A1W1CET1_9ZZZZ</name>
<dbReference type="AlphaFoldDB" id="A0A1W1CET1"/>
<accession>A0A1W1CET1</accession>
<protein>
    <submittedName>
        <fullName evidence="1">Uncharacterized protein</fullName>
    </submittedName>
</protein>
<dbReference type="EMBL" id="FPHI01000025">
    <property type="protein sequence ID" value="SFV64212.1"/>
    <property type="molecule type" value="Genomic_DNA"/>
</dbReference>